<dbReference type="CDD" id="cd17932">
    <property type="entry name" value="DEXQc_UvrD"/>
    <property type="match status" value="1"/>
</dbReference>
<dbReference type="Gene3D" id="3.40.50.300">
    <property type="entry name" value="P-loop containing nucleotide triphosphate hydrolases"/>
    <property type="match status" value="1"/>
</dbReference>
<dbReference type="GO" id="GO:0000725">
    <property type="term" value="P:recombinational repair"/>
    <property type="evidence" value="ECO:0007669"/>
    <property type="project" value="TreeGrafter"/>
</dbReference>
<dbReference type="GO" id="GO:0043138">
    <property type="term" value="F:3'-5' DNA helicase activity"/>
    <property type="evidence" value="ECO:0007669"/>
    <property type="project" value="TreeGrafter"/>
</dbReference>
<accession>A0A382UDE6</accession>
<organism evidence="6">
    <name type="scientific">marine metagenome</name>
    <dbReference type="NCBI Taxonomy" id="408172"/>
    <lineage>
        <taxon>unclassified sequences</taxon>
        <taxon>metagenomes</taxon>
        <taxon>ecological metagenomes</taxon>
    </lineage>
</organism>
<keyword evidence="3" id="KW-0347">Helicase</keyword>
<dbReference type="GO" id="GO:0016787">
    <property type="term" value="F:hydrolase activity"/>
    <property type="evidence" value="ECO:0007669"/>
    <property type="project" value="UniProtKB-KW"/>
</dbReference>
<evidence type="ECO:0000256" key="2">
    <source>
        <dbReference type="ARBA" id="ARBA00022801"/>
    </source>
</evidence>
<feature type="domain" description="UvrD-like helicase ATP-binding" evidence="5">
    <location>
        <begin position="5"/>
        <end position="74"/>
    </location>
</feature>
<dbReference type="PROSITE" id="PS51198">
    <property type="entry name" value="UVRD_HELICASE_ATP_BIND"/>
    <property type="match status" value="1"/>
</dbReference>
<proteinExistence type="predicted"/>
<dbReference type="EMBL" id="UINC01143069">
    <property type="protein sequence ID" value="SVD31781.1"/>
    <property type="molecule type" value="Genomic_DNA"/>
</dbReference>
<evidence type="ECO:0000256" key="1">
    <source>
        <dbReference type="ARBA" id="ARBA00022741"/>
    </source>
</evidence>
<keyword evidence="4" id="KW-0067">ATP-binding</keyword>
<dbReference type="InterPro" id="IPR027417">
    <property type="entry name" value="P-loop_NTPase"/>
</dbReference>
<name>A0A382UDE6_9ZZZZ</name>
<dbReference type="SUPFAM" id="SSF52540">
    <property type="entry name" value="P-loop containing nucleoside triphosphate hydrolases"/>
    <property type="match status" value="1"/>
</dbReference>
<dbReference type="PANTHER" id="PTHR11070:SF2">
    <property type="entry name" value="ATP-DEPENDENT DNA HELICASE SRS2"/>
    <property type="match status" value="1"/>
</dbReference>
<evidence type="ECO:0000256" key="4">
    <source>
        <dbReference type="ARBA" id="ARBA00022840"/>
    </source>
</evidence>
<dbReference type="AlphaFoldDB" id="A0A382UDE6"/>
<dbReference type="InterPro" id="IPR014016">
    <property type="entry name" value="UvrD-like_ATP-bd"/>
</dbReference>
<gene>
    <name evidence="6" type="ORF">METZ01_LOCUS384635</name>
</gene>
<protein>
    <recommendedName>
        <fullName evidence="5">UvrD-like helicase ATP-binding domain-containing protein</fullName>
    </recommendedName>
</protein>
<dbReference type="GO" id="GO:0003677">
    <property type="term" value="F:DNA binding"/>
    <property type="evidence" value="ECO:0007669"/>
    <property type="project" value="InterPro"/>
</dbReference>
<evidence type="ECO:0000259" key="5">
    <source>
        <dbReference type="PROSITE" id="PS51198"/>
    </source>
</evidence>
<dbReference type="Pfam" id="PF00580">
    <property type="entry name" value="UvrD-helicase"/>
    <property type="match status" value="1"/>
</dbReference>
<dbReference type="GO" id="GO:0005829">
    <property type="term" value="C:cytosol"/>
    <property type="evidence" value="ECO:0007669"/>
    <property type="project" value="TreeGrafter"/>
</dbReference>
<sequence length="74" mass="7992">MYSLADLNPEQRSAAETTSGPLLILAGAGSGKTRVLTYRIAHLIDAHDVAPWNILAVTFTNKAAGEMRQRVIDL</sequence>
<evidence type="ECO:0000256" key="3">
    <source>
        <dbReference type="ARBA" id="ARBA00022806"/>
    </source>
</evidence>
<dbReference type="InterPro" id="IPR000212">
    <property type="entry name" value="DNA_helicase_UvrD/REP"/>
</dbReference>
<feature type="non-terminal residue" evidence="6">
    <location>
        <position position="74"/>
    </location>
</feature>
<reference evidence="6" key="1">
    <citation type="submission" date="2018-05" db="EMBL/GenBank/DDBJ databases">
        <authorList>
            <person name="Lanie J.A."/>
            <person name="Ng W.-L."/>
            <person name="Kazmierczak K.M."/>
            <person name="Andrzejewski T.M."/>
            <person name="Davidsen T.M."/>
            <person name="Wayne K.J."/>
            <person name="Tettelin H."/>
            <person name="Glass J.I."/>
            <person name="Rusch D."/>
            <person name="Podicherti R."/>
            <person name="Tsui H.-C.T."/>
            <person name="Winkler M.E."/>
        </authorList>
    </citation>
    <scope>NUCLEOTIDE SEQUENCE</scope>
</reference>
<dbReference type="GO" id="GO:0005524">
    <property type="term" value="F:ATP binding"/>
    <property type="evidence" value="ECO:0007669"/>
    <property type="project" value="UniProtKB-KW"/>
</dbReference>
<keyword evidence="2" id="KW-0378">Hydrolase</keyword>
<evidence type="ECO:0000313" key="6">
    <source>
        <dbReference type="EMBL" id="SVD31781.1"/>
    </source>
</evidence>
<keyword evidence="1" id="KW-0547">Nucleotide-binding</keyword>
<dbReference type="PANTHER" id="PTHR11070">
    <property type="entry name" value="UVRD / RECB / PCRA DNA HELICASE FAMILY MEMBER"/>
    <property type="match status" value="1"/>
</dbReference>